<name>A0A239H321_9NOCA</name>
<dbReference type="OrthoDB" id="141240at2"/>
<proteinExistence type="predicted"/>
<gene>
    <name evidence="1" type="ORF">SAMN05421642_10571</name>
</gene>
<dbReference type="RefSeq" id="WP_089245648.1">
    <property type="nucleotide sequence ID" value="NZ_FZOW01000005.1"/>
</dbReference>
<dbReference type="Proteomes" id="UP000198327">
    <property type="component" value="Unassembled WGS sequence"/>
</dbReference>
<sequence length="379" mass="39479">MHTPTLPAPSPPSQISRREIRIWKILGIAALVLLSVATVSYVRALAAPGYATWNDKTSTWIRDHGGAPLLNAYENWRYATPPPDSQPTLPRPAASAVAGGASTSIGVLPVLPTTTGMASPTWIPGRTGTDGTPVSYTSLYQPDPAHRSAVAGVAIVSQTATTAHLVPGTTQPISDASSPASVPGDDVPSLVAAFNSGWKFSDISGGFYSHGTAARALQNGQASAVIDDSGHLRVVDWMSGSDVGPHVVAVRQNLALLVEHGSAAPGIESNGSSKWGSAKNQLQYTERSGLGIDARGNIVYVAAAKVDLATLARALVDAGAVTGMELDIHSGMTQFNSWTVDGAGNLAPSTLLPGVQSAPDRYLAPDRRDFFYITLDANR</sequence>
<dbReference type="EMBL" id="FZOW01000005">
    <property type="protein sequence ID" value="SNS75876.1"/>
    <property type="molecule type" value="Genomic_DNA"/>
</dbReference>
<organism evidence="1 2">
    <name type="scientific">Rhodococcoides kyotonense</name>
    <dbReference type="NCBI Taxonomy" id="398843"/>
    <lineage>
        <taxon>Bacteria</taxon>
        <taxon>Bacillati</taxon>
        <taxon>Actinomycetota</taxon>
        <taxon>Actinomycetes</taxon>
        <taxon>Mycobacteriales</taxon>
        <taxon>Nocardiaceae</taxon>
        <taxon>Rhodococcoides</taxon>
    </lineage>
</organism>
<protein>
    <submittedName>
        <fullName evidence="1">Uncharacterized protein</fullName>
    </submittedName>
</protein>
<keyword evidence="2" id="KW-1185">Reference proteome</keyword>
<dbReference type="AlphaFoldDB" id="A0A239H321"/>
<evidence type="ECO:0000313" key="1">
    <source>
        <dbReference type="EMBL" id="SNS75876.1"/>
    </source>
</evidence>
<reference evidence="2" key="1">
    <citation type="submission" date="2017-06" db="EMBL/GenBank/DDBJ databases">
        <authorList>
            <person name="Varghese N."/>
            <person name="Submissions S."/>
        </authorList>
    </citation>
    <scope>NUCLEOTIDE SEQUENCE [LARGE SCALE GENOMIC DNA]</scope>
    <source>
        <strain evidence="2">JCM 23211</strain>
    </source>
</reference>
<accession>A0A239H321</accession>
<evidence type="ECO:0000313" key="2">
    <source>
        <dbReference type="Proteomes" id="UP000198327"/>
    </source>
</evidence>